<dbReference type="EMBL" id="FOAN01000008">
    <property type="protein sequence ID" value="SEM21746.1"/>
    <property type="molecule type" value="Genomic_DNA"/>
</dbReference>
<dbReference type="PANTHER" id="PTHR35525">
    <property type="entry name" value="BLL6575 PROTEIN"/>
    <property type="match status" value="1"/>
</dbReference>
<dbReference type="AlphaFoldDB" id="A0A1H7WJL3"/>
<gene>
    <name evidence="2" type="ORF">SAMN04515666_108208</name>
</gene>
<dbReference type="SUPFAM" id="SSF160904">
    <property type="entry name" value="Jann2411-like"/>
    <property type="match status" value="1"/>
</dbReference>
<organism evidence="2 3">
    <name type="scientific">Bosea lupini</name>
    <dbReference type="NCBI Taxonomy" id="1036779"/>
    <lineage>
        <taxon>Bacteria</taxon>
        <taxon>Pseudomonadati</taxon>
        <taxon>Pseudomonadota</taxon>
        <taxon>Alphaproteobacteria</taxon>
        <taxon>Hyphomicrobiales</taxon>
        <taxon>Boseaceae</taxon>
        <taxon>Bosea</taxon>
    </lineage>
</organism>
<dbReference type="InterPro" id="IPR021005">
    <property type="entry name" value="Znf_CGNR"/>
</dbReference>
<feature type="domain" description="Zinc finger CGNR" evidence="1">
    <location>
        <begin position="150"/>
        <end position="188"/>
    </location>
</feature>
<reference evidence="3" key="1">
    <citation type="submission" date="2016-10" db="EMBL/GenBank/DDBJ databases">
        <authorList>
            <person name="Varghese N."/>
            <person name="Submissions S."/>
        </authorList>
    </citation>
    <scope>NUCLEOTIDE SEQUENCE [LARGE SCALE GENOMIC DNA]</scope>
    <source>
        <strain evidence="3">LMG 26383,CCUG 61248,R- 45681</strain>
    </source>
</reference>
<sequence length="196" mass="20976">MSDCPRVDEPKLLPHRIAGNLALDLANTFSFRGTACEVDHLAGIDDVQGWAAAAGLVDDGWSVPPTESRSFLATVHRLRIAVDVAGAAIADHAEPPADALATIRDIAAGSLARATLVGAPAHLSFTGTDRIIGPIAWAALDLLRGPELDRLKQCPSNDCQWLFIDRTKNGSRRWCEMATCGDKAKRRTRKAATSRG</sequence>
<dbReference type="InterPro" id="IPR023286">
    <property type="entry name" value="ABATE_dom_sf"/>
</dbReference>
<protein>
    <submittedName>
        <fullName evidence="2">Conserved protein containing a Zn-ribbon-like motif, possibly RNA-binding</fullName>
    </submittedName>
</protein>
<dbReference type="Pfam" id="PF11706">
    <property type="entry name" value="zf-CGNR"/>
    <property type="match status" value="1"/>
</dbReference>
<evidence type="ECO:0000259" key="1">
    <source>
        <dbReference type="Pfam" id="PF11706"/>
    </source>
</evidence>
<accession>A0A1H7WJL3</accession>
<dbReference type="Pfam" id="PF07336">
    <property type="entry name" value="ABATE"/>
    <property type="match status" value="1"/>
</dbReference>
<evidence type="ECO:0000313" key="3">
    <source>
        <dbReference type="Proteomes" id="UP000199664"/>
    </source>
</evidence>
<evidence type="ECO:0000313" key="2">
    <source>
        <dbReference type="EMBL" id="SEM21746.1"/>
    </source>
</evidence>
<dbReference type="Proteomes" id="UP000199664">
    <property type="component" value="Unassembled WGS sequence"/>
</dbReference>
<dbReference type="OrthoDB" id="9808437at2"/>
<dbReference type="Gene3D" id="1.10.3300.10">
    <property type="entry name" value="Jann2411-like domain"/>
    <property type="match status" value="1"/>
</dbReference>
<name>A0A1H7WJL3_9HYPH</name>
<proteinExistence type="predicted"/>
<dbReference type="STRING" id="1036779.SAMN04515666_108208"/>
<dbReference type="PANTHER" id="PTHR35525:SF3">
    <property type="entry name" value="BLL6575 PROTEIN"/>
    <property type="match status" value="1"/>
</dbReference>
<keyword evidence="3" id="KW-1185">Reference proteome</keyword>
<dbReference type="InterPro" id="IPR010852">
    <property type="entry name" value="ABATE"/>
</dbReference>